<keyword evidence="1" id="KW-0812">Transmembrane</keyword>
<evidence type="ECO:0000256" key="1">
    <source>
        <dbReference type="SAM" id="Phobius"/>
    </source>
</evidence>
<dbReference type="Proteomes" id="UP000671914">
    <property type="component" value="Chromosome"/>
</dbReference>
<feature type="transmembrane region" description="Helical" evidence="1">
    <location>
        <begin position="49"/>
        <end position="73"/>
    </location>
</feature>
<sequence length="90" mass="9892">MAGGSEGRTCAAFTEQYAPNSLPRTWLAPGAGPPFERLLFDRWRRTHGLATVGVFLAAVLLVTLFFSPVWTAIPVPSLFRQLHVPLPTWG</sequence>
<organism evidence="2 3">
    <name type="scientific">Agromyces archimandritae</name>
    <dbReference type="NCBI Taxonomy" id="2781962"/>
    <lineage>
        <taxon>Bacteria</taxon>
        <taxon>Bacillati</taxon>
        <taxon>Actinomycetota</taxon>
        <taxon>Actinomycetes</taxon>
        <taxon>Micrococcales</taxon>
        <taxon>Microbacteriaceae</taxon>
        <taxon>Agromyces</taxon>
    </lineage>
</organism>
<reference evidence="2" key="1">
    <citation type="submission" date="2021-03" db="EMBL/GenBank/DDBJ databases">
        <title>Agromyces archimandritus sp. nov., isolated from the cockroach Archimandrita tessellata.</title>
        <authorList>
            <person name="Guzman J."/>
            <person name="Ortuzar M."/>
            <person name="Poehlein A."/>
            <person name="Daniel R."/>
            <person name="Trujillo M."/>
            <person name="Vilcinskas A."/>
        </authorList>
    </citation>
    <scope>NUCLEOTIDE SEQUENCE</scope>
    <source>
        <strain evidence="2">G127AT</strain>
    </source>
</reference>
<evidence type="ECO:0000313" key="3">
    <source>
        <dbReference type="Proteomes" id="UP000671914"/>
    </source>
</evidence>
<keyword evidence="3" id="KW-1185">Reference proteome</keyword>
<gene>
    <name evidence="2" type="ORF">G127AT_12415</name>
</gene>
<keyword evidence="1" id="KW-1133">Transmembrane helix</keyword>
<protein>
    <submittedName>
        <fullName evidence="2">Uncharacterized protein</fullName>
    </submittedName>
</protein>
<evidence type="ECO:0000313" key="2">
    <source>
        <dbReference type="EMBL" id="QTX04088.1"/>
    </source>
</evidence>
<dbReference type="EMBL" id="CP071696">
    <property type="protein sequence ID" value="QTX04088.1"/>
    <property type="molecule type" value="Genomic_DNA"/>
</dbReference>
<name>A0A975IN04_9MICO</name>
<dbReference type="RefSeq" id="WP_210897335.1">
    <property type="nucleotide sequence ID" value="NZ_CP071696.1"/>
</dbReference>
<keyword evidence="1" id="KW-0472">Membrane</keyword>
<dbReference type="AlphaFoldDB" id="A0A975IN04"/>
<accession>A0A975IN04</accession>
<proteinExistence type="predicted"/>
<dbReference type="KEGG" id="aarc:G127AT_12415"/>